<evidence type="ECO:0000256" key="2">
    <source>
        <dbReference type="ARBA" id="ARBA00022692"/>
    </source>
</evidence>
<feature type="transmembrane region" description="Helical" evidence="6">
    <location>
        <begin position="253"/>
        <end position="271"/>
    </location>
</feature>
<dbReference type="InterPro" id="IPR004254">
    <property type="entry name" value="AdipoR/HlyIII-related"/>
</dbReference>
<keyword evidence="4 6" id="KW-0472">Membrane</keyword>
<evidence type="ECO:0000256" key="3">
    <source>
        <dbReference type="ARBA" id="ARBA00022989"/>
    </source>
</evidence>
<sequence length="276" mass="30236">MTSRLAEPDQPQHDAGTYRHASKRTAQPTSLDPSHPMSRTYRLALSRRGRALRHELGKLAGQVRPSWRGWIHAGAFPLAVLGGLTLVIISPTIVSRLGGAVFALTGMMLFGTSAVYHRGRWRMRIRLILRRIDHANIFLIIAGTYTPLAILTLETRQWVILLSIMWAGAIIGVLFRVLWTTAPRWLFVPVYIGIGVAGVGYIPAIWAQNLAVGILIVTGGACYIAGAVIYGIKRPNPLPRTFGFHEIFHTFTVLGYGSHLAALLIAAVIASPELHG</sequence>
<keyword evidence="8" id="KW-1185">Reference proteome</keyword>
<name>A0ABV5X773_9MICO</name>
<evidence type="ECO:0000313" key="7">
    <source>
        <dbReference type="EMBL" id="MFB9777817.1"/>
    </source>
</evidence>
<evidence type="ECO:0000256" key="4">
    <source>
        <dbReference type="ARBA" id="ARBA00023136"/>
    </source>
</evidence>
<dbReference type="Pfam" id="PF03006">
    <property type="entry name" value="HlyIII"/>
    <property type="match status" value="1"/>
</dbReference>
<reference evidence="7 8" key="1">
    <citation type="submission" date="2024-09" db="EMBL/GenBank/DDBJ databases">
        <authorList>
            <person name="Sun Q."/>
            <person name="Mori K."/>
        </authorList>
    </citation>
    <scope>NUCLEOTIDE SEQUENCE [LARGE SCALE GENOMIC DNA]</scope>
    <source>
        <strain evidence="7 8">JCM 11683</strain>
    </source>
</reference>
<dbReference type="EMBL" id="JBHMAU010000131">
    <property type="protein sequence ID" value="MFB9777817.1"/>
    <property type="molecule type" value="Genomic_DNA"/>
</dbReference>
<feature type="region of interest" description="Disordered" evidence="5">
    <location>
        <begin position="1"/>
        <end position="37"/>
    </location>
</feature>
<feature type="compositionally biased region" description="Basic and acidic residues" evidence="5">
    <location>
        <begin position="1"/>
        <end position="12"/>
    </location>
</feature>
<comment type="subcellular location">
    <subcellularLocation>
        <location evidence="1">Membrane</location>
        <topology evidence="1">Multi-pass membrane protein</topology>
    </subcellularLocation>
</comment>
<accession>A0ABV5X773</accession>
<feature type="transmembrane region" description="Helical" evidence="6">
    <location>
        <begin position="186"/>
        <end position="206"/>
    </location>
</feature>
<proteinExistence type="predicted"/>
<organism evidence="7 8">
    <name type="scientific">Brevibacterium otitidis</name>
    <dbReference type="NCBI Taxonomy" id="53364"/>
    <lineage>
        <taxon>Bacteria</taxon>
        <taxon>Bacillati</taxon>
        <taxon>Actinomycetota</taxon>
        <taxon>Actinomycetes</taxon>
        <taxon>Micrococcales</taxon>
        <taxon>Brevibacteriaceae</taxon>
        <taxon>Brevibacterium</taxon>
    </lineage>
</organism>
<protein>
    <submittedName>
        <fullName evidence="7">Hemolysin III family protein</fullName>
    </submittedName>
</protein>
<keyword evidence="3 6" id="KW-1133">Transmembrane helix</keyword>
<dbReference type="PANTHER" id="PTHR20855:SF3">
    <property type="entry name" value="LD03007P"/>
    <property type="match status" value="1"/>
</dbReference>
<evidence type="ECO:0000256" key="1">
    <source>
        <dbReference type="ARBA" id="ARBA00004141"/>
    </source>
</evidence>
<keyword evidence="2 6" id="KW-0812">Transmembrane</keyword>
<dbReference type="PANTHER" id="PTHR20855">
    <property type="entry name" value="ADIPOR/PROGESTIN RECEPTOR-RELATED"/>
    <property type="match status" value="1"/>
</dbReference>
<evidence type="ECO:0000313" key="8">
    <source>
        <dbReference type="Proteomes" id="UP001589707"/>
    </source>
</evidence>
<feature type="transmembrane region" description="Helical" evidence="6">
    <location>
        <begin position="137"/>
        <end position="153"/>
    </location>
</feature>
<dbReference type="Proteomes" id="UP001589707">
    <property type="component" value="Unassembled WGS sequence"/>
</dbReference>
<feature type="transmembrane region" description="Helical" evidence="6">
    <location>
        <begin position="70"/>
        <end position="91"/>
    </location>
</feature>
<comment type="caution">
    <text evidence="7">The sequence shown here is derived from an EMBL/GenBank/DDBJ whole genome shotgun (WGS) entry which is preliminary data.</text>
</comment>
<gene>
    <name evidence="7" type="ORF">ACFFN1_15690</name>
</gene>
<feature type="transmembrane region" description="Helical" evidence="6">
    <location>
        <begin position="159"/>
        <end position="179"/>
    </location>
</feature>
<evidence type="ECO:0000256" key="6">
    <source>
        <dbReference type="SAM" id="Phobius"/>
    </source>
</evidence>
<feature type="transmembrane region" description="Helical" evidence="6">
    <location>
        <begin position="97"/>
        <end position="116"/>
    </location>
</feature>
<dbReference type="RefSeq" id="WP_376841814.1">
    <property type="nucleotide sequence ID" value="NZ_JBHMAU010000131.1"/>
</dbReference>
<evidence type="ECO:0000256" key="5">
    <source>
        <dbReference type="SAM" id="MobiDB-lite"/>
    </source>
</evidence>
<feature type="transmembrane region" description="Helical" evidence="6">
    <location>
        <begin position="212"/>
        <end position="232"/>
    </location>
</feature>